<dbReference type="InterPro" id="IPR049240">
    <property type="entry name" value="DUF6875"/>
</dbReference>
<evidence type="ECO:0000313" key="2">
    <source>
        <dbReference type="EMBL" id="KWS06012.1"/>
    </source>
</evidence>
<sequence length="271" mass="30222">MTPDNDSTSVIDSDRLLMQGQAFVESPIAAVRGKLLQASVVEREQDPSAPLPQTVAWIRTFLARPHPDVGRPGPVCPFTPTALALDTIWLAEIHDRDVSVDRITQLIGEYRDLFAEIEPRTGQVAINKTVLIVFPHLGDEAAAFIDEVQQQLKPSFVDLGLMLGEFHATNESPGLRNPDFRPLRSPVPMLAIRHMVETDLPFLRRSLDTPQVRGQYLRSYLRRLGPTVRRNYFEQAVTALVDAELEVRALKRAKADKTAAKADKTDKAARA</sequence>
<comment type="caution">
    <text evidence="2">The sequence shown here is derived from an EMBL/GenBank/DDBJ whole genome shotgun (WGS) entry which is preliminary data.</text>
</comment>
<name>A0A108UBG6_9GAMM</name>
<accession>A0A108UBG6</accession>
<evidence type="ECO:0000259" key="1">
    <source>
        <dbReference type="Pfam" id="PF21780"/>
    </source>
</evidence>
<dbReference type="EMBL" id="JAJA02000001">
    <property type="protein sequence ID" value="KWS06012.1"/>
    <property type="molecule type" value="Genomic_DNA"/>
</dbReference>
<dbReference type="Pfam" id="PF21780">
    <property type="entry name" value="DUF6875"/>
    <property type="match status" value="1"/>
</dbReference>
<keyword evidence="3" id="KW-1185">Reference proteome</keyword>
<reference evidence="2 3" key="1">
    <citation type="journal article" date="2014" name="Genome Announc.">
        <title>Draft Genome Sequence of Lysobacter capsici AZ78, a Bacterium Antagonistic to Plant-Pathogenic Oomycetes.</title>
        <authorList>
            <person name="Puopolo G."/>
            <person name="Sonego P."/>
            <person name="Engelen K."/>
            <person name="Pertot I."/>
        </authorList>
    </citation>
    <scope>NUCLEOTIDE SEQUENCE [LARGE SCALE GENOMIC DNA]</scope>
    <source>
        <strain evidence="2 3">AZ78</strain>
    </source>
</reference>
<evidence type="ECO:0000313" key="3">
    <source>
        <dbReference type="Proteomes" id="UP000023435"/>
    </source>
</evidence>
<gene>
    <name evidence="2" type="ORF">AZ78_3566</name>
</gene>
<dbReference type="Proteomes" id="UP000023435">
    <property type="component" value="Unassembled WGS sequence"/>
</dbReference>
<protein>
    <recommendedName>
        <fullName evidence="1">DUF6875 domain-containing protein</fullName>
    </recommendedName>
</protein>
<feature type="domain" description="DUF6875" evidence="1">
    <location>
        <begin position="53"/>
        <end position="230"/>
    </location>
</feature>
<proteinExistence type="predicted"/>
<organism evidence="2 3">
    <name type="scientific">Lysobacter capsici AZ78</name>
    <dbReference type="NCBI Taxonomy" id="1444315"/>
    <lineage>
        <taxon>Bacteria</taxon>
        <taxon>Pseudomonadati</taxon>
        <taxon>Pseudomonadota</taxon>
        <taxon>Gammaproteobacteria</taxon>
        <taxon>Lysobacterales</taxon>
        <taxon>Lysobacteraceae</taxon>
        <taxon>Lysobacter</taxon>
    </lineage>
</organism>
<dbReference type="AlphaFoldDB" id="A0A108UBG6"/>
<dbReference type="RefSeq" id="WP_051547584.1">
    <property type="nucleotide sequence ID" value="NZ_JAJA02000001.1"/>
</dbReference>